<organism evidence="1 2">
    <name type="scientific">Mycobacterium phage Lumos</name>
    <dbReference type="NCBI Taxonomy" id="1701852"/>
    <lineage>
        <taxon>Viruses</taxon>
        <taxon>Duplodnaviria</taxon>
        <taxon>Heunggongvirae</taxon>
        <taxon>Uroviricota</taxon>
        <taxon>Caudoviricetes</taxon>
        <taxon>Vilmaviridae</taxon>
        <taxon>Lclasvirinae</taxon>
        <taxon>Lumosvirus</taxon>
        <taxon>Lumosvirus lumos</taxon>
    </lineage>
</organism>
<sequence>MEPKHPIGTVLYKRFPDVGPDAFDVFVMTHYGWVAVDQYGIQTGQFPQFDAETVNITPKVSEA</sequence>
<protein>
    <submittedName>
        <fullName evidence="1">Uncharacterized protein</fullName>
    </submittedName>
</protein>
<dbReference type="Proteomes" id="UP000223849">
    <property type="component" value="Segment"/>
</dbReference>
<name>A0A0K2CLS6_9CAUD</name>
<dbReference type="EMBL" id="KT372003">
    <property type="protein sequence ID" value="ALA06576.1"/>
    <property type="molecule type" value="Genomic_DNA"/>
</dbReference>
<evidence type="ECO:0000313" key="1">
    <source>
        <dbReference type="EMBL" id="ALA06576.1"/>
    </source>
</evidence>
<proteinExistence type="predicted"/>
<keyword evidence="2" id="KW-1185">Reference proteome</keyword>
<gene>
    <name evidence="1" type="ORF">SEA_LUMOS_61</name>
</gene>
<accession>A0A0K2CLS6</accession>
<reference evidence="1 2" key="1">
    <citation type="submission" date="2015-08" db="EMBL/GenBank/DDBJ databases">
        <authorList>
            <person name="Davis N."/>
            <person name="Domingos A."/>
            <person name="Holland C."/>
            <person name="Houk L.J."/>
            <person name="Hueter N."/>
            <person name="Molina L."/>
            <person name="Sontag M."/>
            <person name="Saintfleur O."/>
            <person name="Swinford C."/>
            <person name="Villalobos-Ayala K."/>
            <person name="Carroll M."/>
            <person name="Cottrell-Yongye A."/>
            <person name="D'Elia T."/>
            <person name="Delesalle V.A."/>
            <person name="Bradley K.W."/>
            <person name="Asai D.J."/>
            <person name="Bowman C.A."/>
            <person name="Russell D.A."/>
            <person name="Pope W.H."/>
            <person name="Jacobs-Sera D."/>
            <person name="Hendrix R.W."/>
            <person name="Hatfull G.F."/>
        </authorList>
    </citation>
    <scope>NUCLEOTIDE SEQUENCE [LARGE SCALE GENOMIC DNA]</scope>
</reference>
<evidence type="ECO:0000313" key="2">
    <source>
        <dbReference type="Proteomes" id="UP000223849"/>
    </source>
</evidence>